<dbReference type="GO" id="GO:0017168">
    <property type="term" value="F:5-oxoprolinase (ATP-hydrolyzing) activity"/>
    <property type="evidence" value="ECO:0007669"/>
    <property type="project" value="TreeGrafter"/>
</dbReference>
<dbReference type="InterPro" id="IPR049517">
    <property type="entry name" value="ACX-like_C"/>
</dbReference>
<feature type="domain" description="Hydantoinase/oxoprolinase N-terminal" evidence="2">
    <location>
        <begin position="7"/>
        <end position="185"/>
    </location>
</feature>
<dbReference type="SUPFAM" id="SSF53067">
    <property type="entry name" value="Actin-like ATPase domain"/>
    <property type="match status" value="1"/>
</dbReference>
<evidence type="ECO:0000259" key="2">
    <source>
        <dbReference type="Pfam" id="PF05378"/>
    </source>
</evidence>
<dbReference type="PANTHER" id="PTHR11365:SF23">
    <property type="entry name" value="HYPOTHETICAL 5-OXOPROLINASE (EUROFUNG)-RELATED"/>
    <property type="match status" value="1"/>
</dbReference>
<dbReference type="GO" id="GO:0005829">
    <property type="term" value="C:cytosol"/>
    <property type="evidence" value="ECO:0007669"/>
    <property type="project" value="TreeGrafter"/>
</dbReference>
<dbReference type="InterPro" id="IPR045079">
    <property type="entry name" value="Oxoprolinase-like"/>
</dbReference>
<dbReference type="Pfam" id="PF05378">
    <property type="entry name" value="Hydant_A_N"/>
    <property type="match status" value="1"/>
</dbReference>
<evidence type="ECO:0000313" key="5">
    <source>
        <dbReference type="Proteomes" id="UP000321058"/>
    </source>
</evidence>
<dbReference type="EMBL" id="BKAJ01000060">
    <property type="protein sequence ID" value="GEP56265.1"/>
    <property type="molecule type" value="Genomic_DNA"/>
</dbReference>
<reference evidence="4 5" key="1">
    <citation type="submission" date="2019-07" db="EMBL/GenBank/DDBJ databases">
        <title>Whole genome shotgun sequence of Reyranella soli NBRC 108950.</title>
        <authorList>
            <person name="Hosoyama A."/>
            <person name="Uohara A."/>
            <person name="Ohji S."/>
            <person name="Ichikawa N."/>
        </authorList>
    </citation>
    <scope>NUCLEOTIDE SEQUENCE [LARGE SCALE GENOMIC DNA]</scope>
    <source>
        <strain evidence="4 5">NBRC 108950</strain>
    </source>
</reference>
<feature type="domain" description="Hydantoinase A/oxoprolinase" evidence="1">
    <location>
        <begin position="206"/>
        <end position="504"/>
    </location>
</feature>
<dbReference type="Pfam" id="PF19278">
    <property type="entry name" value="Hydant_A_C"/>
    <property type="match status" value="1"/>
</dbReference>
<proteinExistence type="predicted"/>
<dbReference type="GO" id="GO:0006749">
    <property type="term" value="P:glutathione metabolic process"/>
    <property type="evidence" value="ECO:0007669"/>
    <property type="project" value="TreeGrafter"/>
</dbReference>
<sequence>MLRMAWRLGIDIGGTFTDVAIVNEVTGGIGVVKVPTTPGDFAQGVLNGLGKALAVGPVDPAAVALLAHGTTVVTNALLERKGARCGFIATRGFRDLLELRRSSKASLYDLLQDGPDILVPRRFRFEITERIDAQGEVVLPLAENEIPRLIEAIRAADLEAVSVSLMFSFLNDAHERRLGTRLREALPGVAVFLSCEVLPEIREFERASTTSVCAYVAPLLTSYLARLADATAALKLPPLHVMGSSGGILDIPECLRMPAAVVESGPAAGVVAASLIGRQLGIADLISFDMGGTTAKASVISGGEIAVTAEYEVGGAANAKRWLHGTGHPIRVPVIDLAEVSAGGGSIAWLDDGGALKIGPHSAGAVPGPAAYGRGGTRPTVTDANVVLGYLDPASPLAGDLVVDRAAASGAIARDVAEPLGVSVEEGAAKILEIVNANMCEALRIVSIERGLDPRDFSLVAFGGAGPLHAVALAAELAIPEVIIPPAPGAFSALGLVASDVKRDYSRTLYADLGTIGPAQVGDVVSEMEADGAAMLARAGLAPEACAMQRSADLRYPRQAYELTVPFEGGEVTRASLDRLMTTFHQRHEQTYGHANPGEPVQMVNLRVTAVGRIPAIRIRQETQPARRDVRQRPAWFPEVGTVMAAVHRREELAPGTTIAGPCIIDALDCTAVIPPGWTGRVDADGYIHVRRS</sequence>
<organism evidence="4 5">
    <name type="scientific">Reyranella soli</name>
    <dbReference type="NCBI Taxonomy" id="1230389"/>
    <lineage>
        <taxon>Bacteria</taxon>
        <taxon>Pseudomonadati</taxon>
        <taxon>Pseudomonadota</taxon>
        <taxon>Alphaproteobacteria</taxon>
        <taxon>Hyphomicrobiales</taxon>
        <taxon>Reyranellaceae</taxon>
        <taxon>Reyranella</taxon>
    </lineage>
</organism>
<dbReference type="AlphaFoldDB" id="A0A512NBE7"/>
<keyword evidence="5" id="KW-1185">Reference proteome</keyword>
<feature type="domain" description="Acetophenone carboxylase-like C-terminal" evidence="3">
    <location>
        <begin position="520"/>
        <end position="691"/>
    </location>
</feature>
<dbReference type="Proteomes" id="UP000321058">
    <property type="component" value="Unassembled WGS sequence"/>
</dbReference>
<dbReference type="InterPro" id="IPR043129">
    <property type="entry name" value="ATPase_NBD"/>
</dbReference>
<dbReference type="InterPro" id="IPR002821">
    <property type="entry name" value="Hydantoinase_A"/>
</dbReference>
<dbReference type="InterPro" id="IPR008040">
    <property type="entry name" value="Hydant_A_N"/>
</dbReference>
<gene>
    <name evidence="4" type="ORF">RSO01_34310</name>
</gene>
<evidence type="ECO:0000313" key="4">
    <source>
        <dbReference type="EMBL" id="GEP56265.1"/>
    </source>
</evidence>
<dbReference type="Pfam" id="PF01968">
    <property type="entry name" value="Hydantoinase_A"/>
    <property type="match status" value="1"/>
</dbReference>
<comment type="caution">
    <text evidence="4">The sequence shown here is derived from an EMBL/GenBank/DDBJ whole genome shotgun (WGS) entry which is preliminary data.</text>
</comment>
<evidence type="ECO:0000259" key="3">
    <source>
        <dbReference type="Pfam" id="PF19278"/>
    </source>
</evidence>
<accession>A0A512NBE7</accession>
<name>A0A512NBE7_9HYPH</name>
<dbReference type="PANTHER" id="PTHR11365">
    <property type="entry name" value="5-OXOPROLINASE RELATED"/>
    <property type="match status" value="1"/>
</dbReference>
<protein>
    <submittedName>
        <fullName evidence="4">5-oxoprolinase</fullName>
    </submittedName>
</protein>
<evidence type="ECO:0000259" key="1">
    <source>
        <dbReference type="Pfam" id="PF01968"/>
    </source>
</evidence>